<accession>A0AA35W7J9</accession>
<comment type="caution">
    <text evidence="4">The sequence shown here is derived from an EMBL/GenBank/DDBJ whole genome shotgun (WGS) entry which is preliminary data.</text>
</comment>
<dbReference type="InterPro" id="IPR027417">
    <property type="entry name" value="P-loop_NTPase"/>
</dbReference>
<dbReference type="EMBL" id="CASHTH010001079">
    <property type="protein sequence ID" value="CAI8011078.1"/>
    <property type="molecule type" value="Genomic_DNA"/>
</dbReference>
<keyword evidence="1" id="KW-0547">Nucleotide-binding</keyword>
<evidence type="ECO:0000256" key="2">
    <source>
        <dbReference type="ARBA" id="ARBA00022840"/>
    </source>
</evidence>
<dbReference type="InterPro" id="IPR050107">
    <property type="entry name" value="ABC_carbohydrate_import_ATPase"/>
</dbReference>
<feature type="domain" description="ABC transporter" evidence="3">
    <location>
        <begin position="176"/>
        <end position="419"/>
    </location>
</feature>
<dbReference type="GO" id="GO:0005524">
    <property type="term" value="F:ATP binding"/>
    <property type="evidence" value="ECO:0007669"/>
    <property type="project" value="UniProtKB-KW"/>
</dbReference>
<proteinExistence type="predicted"/>
<dbReference type="Gene3D" id="3.40.50.300">
    <property type="entry name" value="P-loop containing nucleotide triphosphate hydrolases"/>
    <property type="match status" value="2"/>
</dbReference>
<evidence type="ECO:0000256" key="1">
    <source>
        <dbReference type="ARBA" id="ARBA00022741"/>
    </source>
</evidence>
<dbReference type="PROSITE" id="PS50893">
    <property type="entry name" value="ABC_TRANSPORTER_2"/>
    <property type="match status" value="1"/>
</dbReference>
<evidence type="ECO:0000259" key="3">
    <source>
        <dbReference type="PROSITE" id="PS50893"/>
    </source>
</evidence>
<gene>
    <name evidence="4" type="ORF">GBAR_LOCUS7208</name>
</gene>
<dbReference type="SUPFAM" id="SSF52540">
    <property type="entry name" value="P-loop containing nucleoside triphosphate hydrolases"/>
    <property type="match status" value="2"/>
</dbReference>
<dbReference type="Proteomes" id="UP001174909">
    <property type="component" value="Unassembled WGS sequence"/>
</dbReference>
<dbReference type="Pfam" id="PF00005">
    <property type="entry name" value="ABC_tran"/>
    <property type="match status" value="2"/>
</dbReference>
<dbReference type="CDD" id="cd03215">
    <property type="entry name" value="ABC_Carb_Monos_II"/>
    <property type="match status" value="1"/>
</dbReference>
<organism evidence="4 5">
    <name type="scientific">Geodia barretti</name>
    <name type="common">Barrett's horny sponge</name>
    <dbReference type="NCBI Taxonomy" id="519541"/>
    <lineage>
        <taxon>Eukaryota</taxon>
        <taxon>Metazoa</taxon>
        <taxon>Porifera</taxon>
        <taxon>Demospongiae</taxon>
        <taxon>Heteroscleromorpha</taxon>
        <taxon>Tetractinellida</taxon>
        <taxon>Astrophorina</taxon>
        <taxon>Geodiidae</taxon>
        <taxon>Geodia</taxon>
    </lineage>
</organism>
<evidence type="ECO:0000313" key="5">
    <source>
        <dbReference type="Proteomes" id="UP001174909"/>
    </source>
</evidence>
<dbReference type="PANTHER" id="PTHR43790">
    <property type="entry name" value="CARBOHYDRATE TRANSPORT ATP-BINDING PROTEIN MG119-RELATED"/>
    <property type="match status" value="1"/>
</dbReference>
<dbReference type="GO" id="GO:0016887">
    <property type="term" value="F:ATP hydrolysis activity"/>
    <property type="evidence" value="ECO:0007669"/>
    <property type="project" value="InterPro"/>
</dbReference>
<dbReference type="AlphaFoldDB" id="A0AA35W7J9"/>
<name>A0AA35W7J9_GEOBA</name>
<dbReference type="InterPro" id="IPR003439">
    <property type="entry name" value="ABC_transporter-like_ATP-bd"/>
</dbReference>
<evidence type="ECO:0000313" key="4">
    <source>
        <dbReference type="EMBL" id="CAI8011078.1"/>
    </source>
</evidence>
<keyword evidence="2 4" id="KW-0067">ATP-binding</keyword>
<protein>
    <submittedName>
        <fullName evidence="4">Glucose import ATP-binding protein TsgD13</fullName>
    </submittedName>
</protein>
<keyword evidence="5" id="KW-1185">Reference proteome</keyword>
<sequence>MVFQDFSLIPALSVAENVALFLPGQGRLIRRGELVRRIEQFAEDYGLEIDPRRRVDDLSLGERQRVELIKLLLAEARLLIFDEPTSVLAPHEVDGLFRVFSALRENGYSILFITHKVREALAVADNVTVLRHGKVEVNAPRDEFDAASLVAAMVGSGSSGQHHVNVRSGAVGETALEFRGITTVGDAGGRRLDSVSFHVCQGEILGVAGVAGNGQRVLGEALLGLEPVRSGEILLFGRPLSGHSPAYALASGVSVISEDPLADAMIAGMRVDENLLLSGLSRGRGGGFWLDRASIAGEAGQVRAAFPLQMADSSAQVRHLSGGNVQRVMLAGELGQGARVFLAYYPTRGLDVLSAESTRRLLLERRDAGAATVLVSEDLDELLALSDRLIVMYHGRVAGEFVPSGVSVQEIGLLMTGHALAAETG</sequence>
<dbReference type="PANTHER" id="PTHR43790:SF4">
    <property type="entry name" value="GUANOSINE IMPORT ATP-BINDING PROTEIN NUPO"/>
    <property type="match status" value="1"/>
</dbReference>
<reference evidence="4" key="1">
    <citation type="submission" date="2023-03" db="EMBL/GenBank/DDBJ databases">
        <authorList>
            <person name="Steffen K."/>
            <person name="Cardenas P."/>
        </authorList>
    </citation>
    <scope>NUCLEOTIDE SEQUENCE</scope>
</reference>